<dbReference type="EMBL" id="AAMDBK010000063">
    <property type="protein sequence ID" value="EDG1267882.1"/>
    <property type="molecule type" value="Genomic_DNA"/>
</dbReference>
<proteinExistence type="predicted"/>
<dbReference type="EMBL" id="AAHYAN010000073">
    <property type="protein sequence ID" value="ECB5813281.1"/>
    <property type="molecule type" value="Genomic_DNA"/>
</dbReference>
<dbReference type="InterPro" id="IPR009534">
    <property type="entry name" value="DUF1153"/>
</dbReference>
<evidence type="ECO:0000313" key="37">
    <source>
        <dbReference type="EMBL" id="HAB2265062.1"/>
    </source>
</evidence>
<evidence type="ECO:0000313" key="41">
    <source>
        <dbReference type="EMBL" id="HAE7980143.1"/>
    </source>
</evidence>
<dbReference type="RefSeq" id="WP_023994235.1">
    <property type="nucleotide sequence ID" value="NZ_CBDGAQ010000039.1"/>
</dbReference>
<accession>A0A3V0KI81</accession>
<evidence type="ECO:0000313" key="30">
    <source>
        <dbReference type="EMBL" id="EDG1267882.1"/>
    </source>
</evidence>
<dbReference type="Proteomes" id="UP000839930">
    <property type="component" value="Unassembled WGS sequence"/>
</dbReference>
<evidence type="ECO:0000313" key="8">
    <source>
        <dbReference type="EMBL" id="EBO9088207.1"/>
    </source>
</evidence>
<dbReference type="EMBL" id="AAKYXH010000039">
    <property type="protein sequence ID" value="ECX1649802.1"/>
    <property type="molecule type" value="Genomic_DNA"/>
</dbReference>
<dbReference type="EMBL" id="AAIFWQ010000045">
    <property type="protein sequence ID" value="ECD7998874.1"/>
    <property type="molecule type" value="Genomic_DNA"/>
</dbReference>
<evidence type="ECO:0000313" key="16">
    <source>
        <dbReference type="EMBL" id="ECS9814839.1"/>
    </source>
</evidence>
<protein>
    <submittedName>
        <fullName evidence="9">DUF1153 domain-containing protein</fullName>
    </submittedName>
    <submittedName>
        <fullName evidence="7">Transposase</fullName>
    </submittedName>
</protein>
<reference evidence="36" key="1">
    <citation type="journal article" date="2018" name="Genome Biol.">
        <title>SKESA: strategic k-mer extension for scrupulous assemblies.</title>
        <authorList>
            <person name="Souvorov A."/>
            <person name="Agarwala R."/>
            <person name="Lipman D.J."/>
        </authorList>
    </citation>
    <scope>NUCLEOTIDE SEQUENCE</scope>
    <source>
        <strain evidence="40">12037823_11_broiler_chicken_pESI_CTX_M1_2012</strain>
        <strain evidence="36">13-3055</strain>
        <strain evidence="43">13002124_1_human_pESI_CTX_M1_2013</strain>
        <strain evidence="41">13002124_34_broiler meat_pESI_CTX_M1_2013</strain>
        <strain evidence="44">13065790_185_Pig_pESI_CTX_M1_2013</strain>
        <strain evidence="42">14026835_human_pESI_CTX_M65_2014</strain>
        <strain evidence="39">14035093_human_pESI_CTX_M1_2014</strain>
        <strain evidence="37">Salmonella enterica</strain>
    </source>
</reference>
<evidence type="ECO:0000313" key="39">
    <source>
        <dbReference type="EMBL" id="HAE5292359.1"/>
    </source>
</evidence>
<dbReference type="EMBL" id="AAGHXE010000147">
    <property type="protein sequence ID" value="EBO2481947.1"/>
    <property type="molecule type" value="Genomic_DNA"/>
</dbReference>
<dbReference type="EMBL" id="AAKSJL010000066">
    <property type="protein sequence ID" value="ECV5413540.1"/>
    <property type="molecule type" value="Genomic_DNA"/>
</dbReference>
<dbReference type="EMBL" id="CP052804">
    <property type="protein sequence ID" value="QJV40207.1"/>
    <property type="molecule type" value="Genomic_DNA"/>
</dbReference>
<evidence type="ECO:0000313" key="6">
    <source>
        <dbReference type="EMBL" id="EBO8410727.1"/>
    </source>
</evidence>
<dbReference type="EMBL" id="DAAWCZ010000026">
    <property type="protein sequence ID" value="HAF7373514.1"/>
    <property type="molecule type" value="Genomic_DNA"/>
</dbReference>
<gene>
    <name evidence="24" type="ORF">APS00_24255</name>
    <name evidence="25" type="ORF">AVV94_24065</name>
    <name evidence="26" type="ORF">AYO59_24060</name>
    <name evidence="30" type="ORF">B6H83_24450</name>
    <name evidence="31" type="ORF">B7096_24065</name>
    <name evidence="32" type="ORF">B7906_24100</name>
    <name evidence="27" type="ORF">BCO11_24150</name>
    <name evidence="28" type="ORF">BCO24_24170</name>
    <name evidence="29" type="ORF">BKZ14_24080</name>
    <name evidence="33" type="ORF">CBY70_23820</name>
    <name evidence="34" type="ORF">CCQ00_23965</name>
    <name evidence="35" type="ORF">CFG52_24400</name>
    <name evidence="17" type="ORF">D4Q57_24990</name>
    <name evidence="10" type="ORF">D6K77_24960</name>
    <name evidence="46" type="ORF">D7G20_23185</name>
    <name evidence="45" type="ORF">D7G23_24075</name>
    <name evidence="18" type="ORF">DK644_24205</name>
    <name evidence="15" type="ORF">DKR80_24880</name>
    <name evidence="19" type="ORF">DML76_25320</name>
    <name evidence="16" type="ORF">DNT91_24980</name>
    <name evidence="22" type="ORF">DOG78_25095</name>
    <name evidence="9" type="ORF">DRX68_24830</name>
    <name evidence="23" type="ORF">DUG45_24890</name>
    <name evidence="20" type="ORF">DVE59_24820</name>
    <name evidence="21" type="ORF">DZ830_25030</name>
    <name evidence="3" type="ORF">E3C53_24295</name>
    <name evidence="14" type="ORF">E4A09_24480</name>
    <name evidence="5" type="ORF">E9406_23395</name>
    <name evidence="7" type="ORF">EK920_24130</name>
    <name evidence="11" type="ORF">EKK94_24505</name>
    <name evidence="6" type="ORF">EM927_24030</name>
    <name evidence="4" type="ORF">EX903_24085</name>
    <name evidence="12" type="ORF">EZK84_24470</name>
    <name evidence="8" type="ORF">FA731_24275</name>
    <name evidence="2" type="ORF">FDA00_23950</name>
    <name evidence="13" type="ORF">FKX15_23985</name>
    <name evidence="42" type="ORF">G4217_004839</name>
    <name evidence="40" type="ORF">G4G82_004839</name>
    <name evidence="39" type="ORF">G4G86_004839</name>
    <name evidence="41" type="ORF">G4Q07_004836</name>
    <name evidence="43" type="ORF">G9W71_004840</name>
    <name evidence="44" type="ORF">G9Y62_004765</name>
    <name evidence="37" type="ORF">GB310_23965</name>
    <name evidence="38" type="ORF">GBY81_23600</name>
    <name evidence="36" type="ORF">GDL33_24315</name>
</gene>
<dbReference type="EMBL" id="AAKOUH010000115">
    <property type="protein sequence ID" value="ECU0729928.1"/>
    <property type="molecule type" value="Genomic_DNA"/>
</dbReference>
<dbReference type="EMBL" id="DAAGUF010000109">
    <property type="protein sequence ID" value="HAB4578856.1"/>
    <property type="molecule type" value="Genomic_DNA"/>
</dbReference>
<evidence type="ECO:0000313" key="27">
    <source>
        <dbReference type="EMBL" id="EDB8897686.1"/>
    </source>
</evidence>
<dbReference type="EMBL" id="AAGDVW010000079">
    <property type="protein sequence ID" value="EBM8276051.1"/>
    <property type="molecule type" value="Genomic_DNA"/>
</dbReference>
<evidence type="ECO:0000313" key="21">
    <source>
        <dbReference type="EMBL" id="ECV1009365.1"/>
    </source>
</evidence>
<reference evidence="14" key="5">
    <citation type="submission" date="2019-03" db="EMBL/GenBank/DDBJ databases">
        <authorList>
            <person name="Ashton P.M."/>
            <person name="Dallman T."/>
            <person name="Nair S."/>
            <person name="De Pinna E."/>
            <person name="Peters T."/>
            <person name="Grant K."/>
        </authorList>
    </citation>
    <scope>NUCLEOTIDE SEQUENCE</scope>
    <source>
        <strain evidence="10">464040</strain>
        <strain evidence="9">528553</strain>
        <strain evidence="14">707098</strain>
        <strain evidence="13">761617</strain>
    </source>
</reference>
<evidence type="ECO:0000313" key="19">
    <source>
        <dbReference type="EMBL" id="ECU0931832.1"/>
    </source>
</evidence>
<dbReference type="EMBL" id="AAMIZD010000040">
    <property type="protein sequence ID" value="EDH8389793.1"/>
    <property type="molecule type" value="Genomic_DNA"/>
</dbReference>
<evidence type="ECO:0000313" key="2">
    <source>
        <dbReference type="EMBL" id="EBL4739004.1"/>
    </source>
</evidence>
<evidence type="ECO:0000313" key="31">
    <source>
        <dbReference type="EMBL" id="EDG6141192.1"/>
    </source>
</evidence>
<dbReference type="EMBL" id="AAKSRR010000059">
    <property type="protein sequence ID" value="ECV1009365.1"/>
    <property type="molecule type" value="Genomic_DNA"/>
</dbReference>
<dbReference type="EMBL" id="AAMEVE010000038">
    <property type="protein sequence ID" value="EDG6336771.1"/>
    <property type="molecule type" value="Genomic_DNA"/>
</dbReference>
<evidence type="ECO:0000313" key="13">
    <source>
        <dbReference type="EMBL" id="ECD7998874.1"/>
    </source>
</evidence>
<dbReference type="EMBL" id="DAAAKK010000039">
    <property type="protein sequence ID" value="HAA0876497.1"/>
    <property type="molecule type" value="Genomic_DNA"/>
</dbReference>
<evidence type="ECO:0000313" key="24">
    <source>
        <dbReference type="EMBL" id="ECX1649802.1"/>
    </source>
</evidence>
<evidence type="ECO:0000313" key="33">
    <source>
        <dbReference type="EMBL" id="EDH4948376.1"/>
    </source>
</evidence>
<evidence type="ECO:0000313" key="15">
    <source>
        <dbReference type="EMBL" id="ECS9071696.1"/>
    </source>
</evidence>
<evidence type="ECO:0000313" key="40">
    <source>
        <dbReference type="EMBL" id="HAE5306208.1"/>
    </source>
</evidence>
<dbReference type="EMBL" id="AAGJVM010000080">
    <property type="protein sequence ID" value="EBO8410727.1"/>
    <property type="molecule type" value="Genomic_DNA"/>
</dbReference>
<dbReference type="EMBL" id="AALSGV010000036">
    <property type="protein sequence ID" value="EDC8474236.1"/>
    <property type="molecule type" value="Genomic_DNA"/>
</dbReference>
<dbReference type="EMBL" id="AALIFF010000057">
    <property type="protein sequence ID" value="ECZ8878189.1"/>
    <property type="molecule type" value="Genomic_DNA"/>
</dbReference>
<dbReference type="EMBL" id="AAHUFL010000056">
    <property type="protein sequence ID" value="ECA3974224.1"/>
    <property type="molecule type" value="Genomic_DNA"/>
</dbReference>
<geneLocation type="plasmid" evidence="45">
    <name>pN17S0976</name>
</geneLocation>
<evidence type="ECO:0000313" key="42">
    <source>
        <dbReference type="EMBL" id="HAF0041765.1"/>
    </source>
</evidence>
<dbReference type="Gene3D" id="1.10.10.10">
    <property type="entry name" value="Winged helix-like DNA-binding domain superfamily/Winged helix DNA-binding domain"/>
    <property type="match status" value="1"/>
</dbReference>
<dbReference type="EMBL" id="AAKPLR010000081">
    <property type="protein sequence ID" value="ECU2848349.1"/>
    <property type="molecule type" value="Genomic_DNA"/>
</dbReference>
<evidence type="ECO:0000313" key="9">
    <source>
        <dbReference type="EMBL" id="EBS2747501.1"/>
    </source>
</evidence>
<dbReference type="EMBL" id="AAKMPT010000110">
    <property type="protein sequence ID" value="ECT3917444.1"/>
    <property type="molecule type" value="Genomic_DNA"/>
</dbReference>
<evidence type="ECO:0000313" key="17">
    <source>
        <dbReference type="EMBL" id="ECT3917444.1"/>
    </source>
</evidence>
<dbReference type="EMBL" id="DAASFK010000032">
    <property type="protein sequence ID" value="HAE5306208.1"/>
    <property type="molecule type" value="Genomic_DNA"/>
</dbReference>
<dbReference type="InterPro" id="IPR010921">
    <property type="entry name" value="Trp_repressor/repl_initiator"/>
</dbReference>
<evidence type="ECO:0000313" key="18">
    <source>
        <dbReference type="EMBL" id="ECU0729928.1"/>
    </source>
</evidence>
<evidence type="ECO:0000313" key="32">
    <source>
        <dbReference type="EMBL" id="EDG6336771.1"/>
    </source>
</evidence>
<dbReference type="EMBL" id="AAKLIB010000085">
    <property type="protein sequence ID" value="ECS9814839.1"/>
    <property type="molecule type" value="Genomic_DNA"/>
</dbReference>
<dbReference type="EMBL" id="AAHPAG010000081">
    <property type="protein sequence ID" value="EBY7803410.1"/>
    <property type="molecule type" value="Genomic_DNA"/>
</dbReference>
<evidence type="ECO:0000313" key="7">
    <source>
        <dbReference type="EMBL" id="EBO8617191.1"/>
    </source>
</evidence>
<evidence type="ECO:0000313" key="22">
    <source>
        <dbReference type="EMBL" id="ECV3265386.1"/>
    </source>
</evidence>
<keyword evidence="1" id="KW-0175">Coiled coil</keyword>
<dbReference type="InterPro" id="IPR036388">
    <property type="entry name" value="WH-like_DNA-bd_sf"/>
</dbReference>
<geneLocation type="plasmid" evidence="46">
    <name>pN17S0973</name>
</geneLocation>
<dbReference type="GO" id="GO:0043565">
    <property type="term" value="F:sequence-specific DNA binding"/>
    <property type="evidence" value="ECO:0007669"/>
    <property type="project" value="InterPro"/>
</dbReference>
<evidence type="ECO:0000313" key="38">
    <source>
        <dbReference type="EMBL" id="HAB4578856.1"/>
    </source>
</evidence>
<feature type="coiled-coil region" evidence="1">
    <location>
        <begin position="29"/>
        <end position="86"/>
    </location>
</feature>
<evidence type="ECO:0000313" key="34">
    <source>
        <dbReference type="EMBL" id="EDH8389793.1"/>
    </source>
</evidence>
<evidence type="ECO:0000313" key="29">
    <source>
        <dbReference type="EMBL" id="EDC8474236.1"/>
    </source>
</evidence>
<dbReference type="AlphaFoldDB" id="A0A3V0KI81"/>
<dbReference type="EMBL" id="DAASFJ010000030">
    <property type="protein sequence ID" value="HAE5292359.1"/>
    <property type="molecule type" value="Genomic_DNA"/>
</dbReference>
<dbReference type="EMBL" id="CP052802">
    <property type="protein sequence ID" value="QJV35714.1"/>
    <property type="molecule type" value="Genomic_DNA"/>
</dbReference>
<dbReference type="EMBL" id="AAKSCF010000054">
    <property type="protein sequence ID" value="ECV3265386.1"/>
    <property type="molecule type" value="Genomic_DNA"/>
</dbReference>
<reference evidence="7" key="6">
    <citation type="submission" date="2019-06" db="EMBL/GenBank/DDBJ databases">
        <authorList>
            <consortium name="GenomeTrakr network: Whole genome sequencing for foodborne pathogen traceback"/>
        </authorList>
    </citation>
    <scope>NUCLEOTIDE SEQUENCE</scope>
    <source>
        <strain evidence="27">CFSAN037709</strain>
        <strain evidence="28">CFSAN037722</strain>
        <strain evidence="15">FSIS11809892</strain>
        <strain evidence="19">FSIS11810047</strain>
        <strain evidence="16">FSIS11810308</strain>
        <strain evidence="23">FSIS11811714</strain>
        <strain evidence="3">FSIS11919071</strain>
        <strain evidence="5">FSIS11919895</strain>
        <strain evidence="2">FSIS11920420</strain>
        <strain evidence="24">FSIS1504604</strain>
        <strain evidence="25">FSIS1505305</strain>
        <strain evidence="29">FSIS1607987</strain>
        <strain evidence="31">FSIS1700006</strain>
        <strain evidence="34">FSIS1701215</strain>
        <strain evidence="35">FSIS1702006</strain>
        <strain evidence="32">FSIS1710673</strain>
        <strain evidence="18">FSIS21821670</strain>
        <strain evidence="21">FSIS21821917</strain>
        <strain evidence="17">FSIS21822115</strain>
        <strain evidence="11">FSIS21823005</strain>
        <strain evidence="7">FSIS21823015</strain>
        <strain evidence="6">FSIS21823046</strain>
        <strain evidence="12">FSIS21923591</strain>
        <strain evidence="22">FSIS31800552</strain>
        <strain evidence="20">FSIS31800750</strain>
        <strain evidence="4">FSIS31901572</strain>
        <strain evidence="8">FSIS31901849</strain>
    </source>
</reference>
<dbReference type="EMBL" id="DAAGAN010000032">
    <property type="protein sequence ID" value="HAB2265062.1"/>
    <property type="molecule type" value="Genomic_DNA"/>
</dbReference>
<dbReference type="Pfam" id="PF06627">
    <property type="entry name" value="DUF1153"/>
    <property type="match status" value="1"/>
</dbReference>
<reference evidence="33" key="4">
    <citation type="submission" date="2018-07" db="EMBL/GenBank/DDBJ databases">
        <authorList>
            <consortium name="PulseNet: The National Subtyping Network for Foodborne Disease Surveillance"/>
            <person name="Tarr C.L."/>
            <person name="Trees E."/>
            <person name="Katz L.S."/>
            <person name="Carleton-Romer H.A."/>
            <person name="Stroika S."/>
            <person name="Kucerova Z."/>
            <person name="Roache K.F."/>
            <person name="Sabol A.L."/>
            <person name="Besser J."/>
            <person name="Gerner-Smidt P."/>
        </authorList>
    </citation>
    <scope>NUCLEOTIDE SEQUENCE</scope>
    <source>
        <strain evidence="33">PNUSAS013018</strain>
    </source>
</reference>
<dbReference type="EMBL" id="DAATCB010000032">
    <property type="protein sequence ID" value="HAE7980143.1"/>
    <property type="molecule type" value="Genomic_DNA"/>
</dbReference>
<dbReference type="EMBL" id="AAGJWD010000059">
    <property type="protein sequence ID" value="EBO8617191.1"/>
    <property type="molecule type" value="Genomic_DNA"/>
</dbReference>
<evidence type="ECO:0000313" key="46">
    <source>
        <dbReference type="EMBL" id="QJV40207.1"/>
    </source>
</evidence>
<evidence type="ECO:0000313" key="10">
    <source>
        <dbReference type="EMBL" id="EBY7803410.1"/>
    </source>
</evidence>
<evidence type="ECO:0000256" key="1">
    <source>
        <dbReference type="SAM" id="Coils"/>
    </source>
</evidence>
<evidence type="ECO:0000313" key="5">
    <source>
        <dbReference type="EMBL" id="EBO2481947.1"/>
    </source>
</evidence>
<dbReference type="SUPFAM" id="SSF48295">
    <property type="entry name" value="TrpR-like"/>
    <property type="match status" value="1"/>
</dbReference>
<name>A0A3V0KI81_SALIN</name>
<dbReference type="EMBL" id="AAMLRT010000035">
    <property type="protein sequence ID" value="EDI6535394.1"/>
    <property type="molecule type" value="Genomic_DNA"/>
</dbReference>
<dbReference type="EMBL" id="AALOZA010000036">
    <property type="protein sequence ID" value="EDB8897686.1"/>
    <property type="molecule type" value="Genomic_DNA"/>
</dbReference>
<dbReference type="EMBL" id="AAMHVA010000067">
    <property type="protein sequence ID" value="EDH4948376.1"/>
    <property type="molecule type" value="Genomic_DNA"/>
</dbReference>
<dbReference type="EMBL" id="AAGKAB010000078">
    <property type="protein sequence ID" value="EBO9088207.1"/>
    <property type="molecule type" value="Genomic_DNA"/>
</dbReference>
<evidence type="ECO:0000313" key="23">
    <source>
        <dbReference type="EMBL" id="ECV5413540.1"/>
    </source>
</evidence>
<evidence type="ECO:0000313" key="20">
    <source>
        <dbReference type="EMBL" id="ECU2848349.1"/>
    </source>
</evidence>
<keyword evidence="45" id="KW-0614">Plasmid</keyword>
<evidence type="ECO:0000313" key="4">
    <source>
        <dbReference type="EMBL" id="EBO1800520.1"/>
    </source>
</evidence>
<dbReference type="EMBL" id="AAKOVZ010000094">
    <property type="protein sequence ID" value="ECU0931832.1"/>
    <property type="molecule type" value="Genomic_DNA"/>
</dbReference>
<evidence type="ECO:0000313" key="44">
    <source>
        <dbReference type="EMBL" id="HAF7373514.1"/>
    </source>
</evidence>
<dbReference type="EMBL" id="AALOZJ010000045">
    <property type="protein sequence ID" value="EDB8944475.1"/>
    <property type="molecule type" value="Genomic_DNA"/>
</dbReference>
<dbReference type="EMBL" id="AALGHN010000034">
    <property type="protein sequence ID" value="ECY9479613.1"/>
    <property type="molecule type" value="Genomic_DNA"/>
</dbReference>
<evidence type="ECO:0000313" key="26">
    <source>
        <dbReference type="EMBL" id="ECZ8878189.1"/>
    </source>
</evidence>
<evidence type="ECO:0000313" key="28">
    <source>
        <dbReference type="EMBL" id="EDB8944475.1"/>
    </source>
</evidence>
<dbReference type="EMBL" id="DAATTM010000038">
    <property type="protein sequence ID" value="HAF0041765.1"/>
    <property type="molecule type" value="Genomic_DNA"/>
</dbReference>
<reference evidence="45" key="7">
    <citation type="submission" date="2020-04" db="EMBL/GenBank/DDBJ databases">
        <title>The Salmonella enterica Resistant Infantis in Poultry (RIP) Clone Continues to Spread and Recombine in the United States.</title>
        <authorList>
            <person name="Tyson G.H."/>
            <person name="Li C."/>
            <person name="Harrison L."/>
            <person name="Martin G."/>
            <person name="Hsu C.-H."/>
            <person name="Tate H."/>
            <person name="Tran T.-T.T."/>
            <person name="Strain E."/>
            <person name="Zhao S."/>
        </authorList>
    </citation>
    <scope>NUCLEOTIDE SEQUENCE</scope>
    <source>
        <strain evidence="46">CVM N17S973</strain>
        <strain evidence="45">CVM N17S976</strain>
        <plasmid evidence="46">pN17S0973</plasmid>
        <plasmid evidence="45">pN17S0976</plasmid>
    </source>
</reference>
<evidence type="ECO:0000313" key="36">
    <source>
        <dbReference type="EMBL" id="HAA0876497.1"/>
    </source>
</evidence>
<evidence type="ECO:0000313" key="35">
    <source>
        <dbReference type="EMBL" id="EDI6535394.1"/>
    </source>
</evidence>
<dbReference type="EMBL" id="AAIGEA010000051">
    <property type="protein sequence ID" value="ECD8867133.1"/>
    <property type="molecule type" value="Genomic_DNA"/>
</dbReference>
<dbReference type="EMBL" id="AAGUYX010000054">
    <property type="protein sequence ID" value="EBS2747501.1"/>
    <property type="molecule type" value="Genomic_DNA"/>
</dbReference>
<organism evidence="7">
    <name type="scientific">Salmonella infantis</name>
    <dbReference type="NCBI Taxonomy" id="595"/>
    <lineage>
        <taxon>Bacteria</taxon>
        <taxon>Pseudomonadati</taxon>
        <taxon>Pseudomonadota</taxon>
        <taxon>Gammaproteobacteria</taxon>
        <taxon>Enterobacterales</taxon>
        <taxon>Enterobacteriaceae</taxon>
        <taxon>Salmonella</taxon>
    </lineage>
</organism>
<evidence type="ECO:0000313" key="45">
    <source>
        <dbReference type="EMBL" id="QJV35714.1"/>
    </source>
</evidence>
<evidence type="ECO:0000313" key="43">
    <source>
        <dbReference type="EMBL" id="HAF0343679.1"/>
    </source>
</evidence>
<evidence type="ECO:0000313" key="3">
    <source>
        <dbReference type="EMBL" id="EBM8276051.1"/>
    </source>
</evidence>
<dbReference type="EMBL" id="DAATVX010000030">
    <property type="protein sequence ID" value="HAF0343679.1"/>
    <property type="molecule type" value="Genomic_DNA"/>
</dbReference>
<reference evidence="26" key="2">
    <citation type="submission" date="2018-07" db="EMBL/GenBank/DDBJ databases">
        <authorList>
            <consortium name="NARMS: The National Antimicrobial Resistance Monitoring System"/>
        </authorList>
    </citation>
    <scope>NUCLEOTIDE SEQUENCE</scope>
    <source>
        <strain evidence="26">FSIS1605484</strain>
        <strain evidence="30">FSIS1710722</strain>
    </source>
</reference>
<dbReference type="EMBL" id="AAFZEX010000068">
    <property type="protein sequence ID" value="EBL4739004.1"/>
    <property type="molecule type" value="Genomic_DNA"/>
</dbReference>
<evidence type="ECO:0000313" key="11">
    <source>
        <dbReference type="EMBL" id="ECA3974224.1"/>
    </source>
</evidence>
<evidence type="ECO:0000313" key="14">
    <source>
        <dbReference type="EMBL" id="ECD8867133.1"/>
    </source>
</evidence>
<dbReference type="EMBL" id="AAGHRN010000065">
    <property type="protein sequence ID" value="EBO1800520.1"/>
    <property type="molecule type" value="Genomic_DNA"/>
</dbReference>
<reference evidence="39" key="3">
    <citation type="submission" date="2018-07" db="EMBL/GenBank/DDBJ databases">
        <authorList>
            <consortium name="NCBI Pathogen Detection Project"/>
        </authorList>
    </citation>
    <scope>NUCLEOTIDE SEQUENCE</scope>
    <source>
        <strain evidence="40">12037823_11_broiler_chicken_pESI_CTX_M1_2012</strain>
        <strain evidence="36">13-3055</strain>
        <strain evidence="43">13002124_1_human_pESI_CTX_M1_2013</strain>
        <strain evidence="41">13002124_34_broiler meat_pESI_CTX_M1_2013</strain>
        <strain evidence="44">13065790_185_Pig_pESI_CTX_M1_2013</strain>
        <strain evidence="42">14026835_human_pESI_CTX_M65_2014</strain>
        <strain evidence="39">14035093_human_pESI_CTX_M1_2014</strain>
        <strain evidence="37">Salmonella enterica</strain>
    </source>
</reference>
<dbReference type="EMBL" id="AAKLCC010000078">
    <property type="protein sequence ID" value="ECS9071696.1"/>
    <property type="molecule type" value="Genomic_DNA"/>
</dbReference>
<evidence type="ECO:0000313" key="25">
    <source>
        <dbReference type="EMBL" id="ECY9479613.1"/>
    </source>
</evidence>
<sequence length="102" mass="11973">MTQEPTIKRWTAKRKAELIKQIYRGQTTISEAARQYDLTQQEIETWLEDAEAGMENALKANPKDIAEQYEGQLRELKEAYGEAMLELKFRKKLQRHLDSTDD</sequence>
<dbReference type="EMBL" id="AAMETK010000034">
    <property type="protein sequence ID" value="EDG6141192.1"/>
    <property type="molecule type" value="Genomic_DNA"/>
</dbReference>
<evidence type="ECO:0000313" key="12">
    <source>
        <dbReference type="EMBL" id="ECB5813281.1"/>
    </source>
</evidence>